<dbReference type="AlphaFoldDB" id="A0AAD4MSE2"/>
<dbReference type="PANTHER" id="PTHR46641">
    <property type="entry name" value="FMRFAMIDE RECEPTOR-RELATED"/>
    <property type="match status" value="1"/>
</dbReference>
<evidence type="ECO:0000313" key="8">
    <source>
        <dbReference type="Proteomes" id="UP001201812"/>
    </source>
</evidence>
<feature type="transmembrane region" description="Helical" evidence="5">
    <location>
        <begin position="285"/>
        <end position="308"/>
    </location>
</feature>
<feature type="transmembrane region" description="Helical" evidence="5">
    <location>
        <begin position="144"/>
        <end position="167"/>
    </location>
</feature>
<feature type="transmembrane region" description="Helical" evidence="5">
    <location>
        <begin position="105"/>
        <end position="124"/>
    </location>
</feature>
<dbReference type="PROSITE" id="PS50262">
    <property type="entry name" value="G_PROTEIN_RECEP_F1_2"/>
    <property type="match status" value="1"/>
</dbReference>
<keyword evidence="4 5" id="KW-0472">Membrane</keyword>
<keyword evidence="3 5" id="KW-1133">Transmembrane helix</keyword>
<sequence>MDSSAVGAAAASAGFGGFSLDIPHEVNHTAIALLLNQLNQQKQECRETQPVEISCEDRPLNKILLGYGFLVVFCFALIGNCLNLFIYNSDQIRFYIAIRMLCTKLLMNTLMMAFLVPQAFRIISVWEPGSSSDLLYWKFWPYQAYFINVFGFCAMWLTVLMTAECYIHVFFPGQSKAICNKQNLSRSYLLIGVVGLILALIYPLNRNVSLMKNCNSLRIAIVASHSEAMITFERFHTIANLLLAIIIPLVLLVFMTASIVWRLIIRPPDLGSATSQHFSSEKRGVTRITLITTALQLITETPSVPVFIYATVFGPNIGQNMCTWQTVSHFLGLCNASLSFFVYITFSNRFRNSMIGRAELLFYQCCPRCFHPPNAIGTLKNTLTSAYISRTSSFRRSGKFGFLPPTNSFNSAKESFRSECLLAPRANTTSGLSPKRSTIAAASIVSLEERGIRSAPPSTATCELLRPFNEGSSCSSPSQSSGALNQMDAFL</sequence>
<dbReference type="GO" id="GO:0016020">
    <property type="term" value="C:membrane"/>
    <property type="evidence" value="ECO:0007669"/>
    <property type="project" value="UniProtKB-SubCell"/>
</dbReference>
<dbReference type="GO" id="GO:0004930">
    <property type="term" value="F:G protein-coupled receptor activity"/>
    <property type="evidence" value="ECO:0007669"/>
    <property type="project" value="InterPro"/>
</dbReference>
<name>A0AAD4MSE2_9BILA</name>
<proteinExistence type="predicted"/>
<evidence type="ECO:0000256" key="5">
    <source>
        <dbReference type="SAM" id="Phobius"/>
    </source>
</evidence>
<reference evidence="7" key="1">
    <citation type="submission" date="2022-01" db="EMBL/GenBank/DDBJ databases">
        <title>Genome Sequence Resource for Two Populations of Ditylenchus destructor, the Migratory Endoparasitic Phytonematode.</title>
        <authorList>
            <person name="Zhang H."/>
            <person name="Lin R."/>
            <person name="Xie B."/>
        </authorList>
    </citation>
    <scope>NUCLEOTIDE SEQUENCE</scope>
    <source>
        <strain evidence="7">BazhouSP</strain>
    </source>
</reference>
<keyword evidence="8" id="KW-1185">Reference proteome</keyword>
<accession>A0AAD4MSE2</accession>
<comment type="caution">
    <text evidence="7">The sequence shown here is derived from an EMBL/GenBank/DDBJ whole genome shotgun (WGS) entry which is preliminary data.</text>
</comment>
<evidence type="ECO:0000256" key="4">
    <source>
        <dbReference type="ARBA" id="ARBA00023136"/>
    </source>
</evidence>
<dbReference type="PANTHER" id="PTHR46641:SF8">
    <property type="entry name" value="G-PROTEIN COUPLED RECEPTORS FAMILY 1 PROFILE DOMAIN-CONTAINING PROTEIN"/>
    <property type="match status" value="1"/>
</dbReference>
<evidence type="ECO:0000256" key="1">
    <source>
        <dbReference type="ARBA" id="ARBA00004370"/>
    </source>
</evidence>
<feature type="transmembrane region" description="Helical" evidence="5">
    <location>
        <begin position="328"/>
        <end position="346"/>
    </location>
</feature>
<dbReference type="CDD" id="cd14978">
    <property type="entry name" value="7tmA_FMRFamide_R-like"/>
    <property type="match status" value="1"/>
</dbReference>
<feature type="domain" description="G-protein coupled receptors family 1 profile" evidence="6">
    <location>
        <begin position="79"/>
        <end position="343"/>
    </location>
</feature>
<feature type="transmembrane region" description="Helical" evidence="5">
    <location>
        <begin position="188"/>
        <end position="205"/>
    </location>
</feature>
<dbReference type="InterPro" id="IPR000276">
    <property type="entry name" value="GPCR_Rhodpsn"/>
</dbReference>
<organism evidence="7 8">
    <name type="scientific">Ditylenchus destructor</name>
    <dbReference type="NCBI Taxonomy" id="166010"/>
    <lineage>
        <taxon>Eukaryota</taxon>
        <taxon>Metazoa</taxon>
        <taxon>Ecdysozoa</taxon>
        <taxon>Nematoda</taxon>
        <taxon>Chromadorea</taxon>
        <taxon>Rhabditida</taxon>
        <taxon>Tylenchina</taxon>
        <taxon>Tylenchomorpha</taxon>
        <taxon>Sphaerularioidea</taxon>
        <taxon>Anguinidae</taxon>
        <taxon>Anguininae</taxon>
        <taxon>Ditylenchus</taxon>
    </lineage>
</organism>
<evidence type="ECO:0000256" key="2">
    <source>
        <dbReference type="ARBA" id="ARBA00022692"/>
    </source>
</evidence>
<dbReference type="EMBL" id="JAKKPZ010000096">
    <property type="protein sequence ID" value="KAI1702598.1"/>
    <property type="molecule type" value="Genomic_DNA"/>
</dbReference>
<protein>
    <recommendedName>
        <fullName evidence="6">G-protein coupled receptors family 1 profile domain-containing protein</fullName>
    </recommendedName>
</protein>
<dbReference type="InterPro" id="IPR052954">
    <property type="entry name" value="GPCR-Ligand_Int"/>
</dbReference>
<evidence type="ECO:0000313" key="7">
    <source>
        <dbReference type="EMBL" id="KAI1702598.1"/>
    </source>
</evidence>
<dbReference type="PRINTS" id="PR00237">
    <property type="entry name" value="GPCRRHODOPSN"/>
</dbReference>
<comment type="subcellular location">
    <subcellularLocation>
        <location evidence="1">Membrane</location>
    </subcellularLocation>
</comment>
<feature type="transmembrane region" description="Helical" evidence="5">
    <location>
        <begin position="241"/>
        <end position="264"/>
    </location>
</feature>
<dbReference type="Proteomes" id="UP001201812">
    <property type="component" value="Unassembled WGS sequence"/>
</dbReference>
<evidence type="ECO:0000259" key="6">
    <source>
        <dbReference type="PROSITE" id="PS50262"/>
    </source>
</evidence>
<feature type="transmembrane region" description="Helical" evidence="5">
    <location>
        <begin position="64"/>
        <end position="85"/>
    </location>
</feature>
<gene>
    <name evidence="7" type="ORF">DdX_15379</name>
</gene>
<evidence type="ECO:0000256" key="3">
    <source>
        <dbReference type="ARBA" id="ARBA00022989"/>
    </source>
</evidence>
<dbReference type="Gene3D" id="1.20.1070.10">
    <property type="entry name" value="Rhodopsin 7-helix transmembrane proteins"/>
    <property type="match status" value="1"/>
</dbReference>
<dbReference type="InterPro" id="IPR017452">
    <property type="entry name" value="GPCR_Rhodpsn_7TM"/>
</dbReference>
<dbReference type="SUPFAM" id="SSF81321">
    <property type="entry name" value="Family A G protein-coupled receptor-like"/>
    <property type="match status" value="1"/>
</dbReference>
<keyword evidence="2 5" id="KW-0812">Transmembrane</keyword>